<dbReference type="EMBL" id="FQVL01000011">
    <property type="protein sequence ID" value="SHF23515.1"/>
    <property type="molecule type" value="Genomic_DNA"/>
</dbReference>
<keyword evidence="2" id="KW-1185">Reference proteome</keyword>
<sequence length="183" mass="21362">MNDITLFMEGYKPALYDTVMSKRFMGWLPQLQEYPYIDEGINLIPDVKFYLFFQTENQKRDFQSKVSKFAVPSIEFHRLLGQTLGYPPKAVDFYIRCEQEPSLKPLKVGMHYQGVSCNGSVYDLIDNCNWLWDTYSSKDLPNEPLQVRIGYNMYSAGWGDIERIKEIQQIAFSELPISEITVK</sequence>
<accession>A0A1M4ZZS2</accession>
<name>A0A1M4ZZS2_9BACL</name>
<evidence type="ECO:0000313" key="1">
    <source>
        <dbReference type="EMBL" id="SHF23515.1"/>
    </source>
</evidence>
<dbReference type="Proteomes" id="UP000184476">
    <property type="component" value="Unassembled WGS sequence"/>
</dbReference>
<dbReference type="STRING" id="112248.SAMN05444392_11170"/>
<dbReference type="AlphaFoldDB" id="A0A1M4ZZS2"/>
<proteinExistence type="predicted"/>
<reference evidence="1 2" key="1">
    <citation type="submission" date="2016-11" db="EMBL/GenBank/DDBJ databases">
        <authorList>
            <person name="Jaros S."/>
            <person name="Januszkiewicz K."/>
            <person name="Wedrychowicz H."/>
        </authorList>
    </citation>
    <scope>NUCLEOTIDE SEQUENCE [LARGE SCALE GENOMIC DNA]</scope>
    <source>
        <strain evidence="1 2">DSM 44666</strain>
    </source>
</reference>
<organism evidence="1 2">
    <name type="scientific">Seinonella peptonophila</name>
    <dbReference type="NCBI Taxonomy" id="112248"/>
    <lineage>
        <taxon>Bacteria</taxon>
        <taxon>Bacillati</taxon>
        <taxon>Bacillota</taxon>
        <taxon>Bacilli</taxon>
        <taxon>Bacillales</taxon>
        <taxon>Thermoactinomycetaceae</taxon>
        <taxon>Seinonella</taxon>
    </lineage>
</organism>
<protein>
    <submittedName>
        <fullName evidence="1">Uncharacterized protein</fullName>
    </submittedName>
</protein>
<dbReference type="OrthoDB" id="2989561at2"/>
<evidence type="ECO:0000313" key="2">
    <source>
        <dbReference type="Proteomes" id="UP000184476"/>
    </source>
</evidence>
<dbReference type="RefSeq" id="WP_073156363.1">
    <property type="nucleotide sequence ID" value="NZ_FQVL01000011.1"/>
</dbReference>
<gene>
    <name evidence="1" type="ORF">SAMN05444392_11170</name>
</gene>